<evidence type="ECO:0000313" key="2">
    <source>
        <dbReference type="EMBL" id="MDE5418133.1"/>
    </source>
</evidence>
<keyword evidence="1" id="KW-1133">Transmembrane helix</keyword>
<accession>A0ABT5VRV7</accession>
<organism evidence="2 3">
    <name type="scientific">Paralabilibaculum antarcticum</name>
    <dbReference type="NCBI Taxonomy" id="2912572"/>
    <lineage>
        <taxon>Bacteria</taxon>
        <taxon>Pseudomonadati</taxon>
        <taxon>Bacteroidota</taxon>
        <taxon>Bacteroidia</taxon>
        <taxon>Marinilabiliales</taxon>
        <taxon>Marinifilaceae</taxon>
        <taxon>Paralabilibaculum</taxon>
    </lineage>
</organism>
<dbReference type="Proteomes" id="UP001528920">
    <property type="component" value="Unassembled WGS sequence"/>
</dbReference>
<protein>
    <recommendedName>
        <fullName evidence="4">ATP synthase subunit I</fullName>
    </recommendedName>
</protein>
<keyword evidence="1" id="KW-0472">Membrane</keyword>
<feature type="transmembrane region" description="Helical" evidence="1">
    <location>
        <begin position="9"/>
        <end position="26"/>
    </location>
</feature>
<evidence type="ECO:0000256" key="1">
    <source>
        <dbReference type="SAM" id="Phobius"/>
    </source>
</evidence>
<evidence type="ECO:0008006" key="4">
    <source>
        <dbReference type="Google" id="ProtNLM"/>
    </source>
</evidence>
<dbReference type="RefSeq" id="WP_275109466.1">
    <property type="nucleotide sequence ID" value="NZ_JAKJSC010000001.1"/>
</dbReference>
<comment type="caution">
    <text evidence="2">The sequence shown here is derived from an EMBL/GenBank/DDBJ whole genome shotgun (WGS) entry which is preliminary data.</text>
</comment>
<reference evidence="2 3" key="1">
    <citation type="submission" date="2022-01" db="EMBL/GenBank/DDBJ databases">
        <title>Labilibaculum sp. nov, a marine bacterium isolated from Antarctica.</title>
        <authorList>
            <person name="Dai W."/>
        </authorList>
    </citation>
    <scope>NUCLEOTIDE SEQUENCE [LARGE SCALE GENOMIC DNA]</scope>
    <source>
        <strain evidence="2 3">DW002</strain>
    </source>
</reference>
<dbReference type="EMBL" id="JAKJSC010000001">
    <property type="protein sequence ID" value="MDE5418133.1"/>
    <property type="molecule type" value="Genomic_DNA"/>
</dbReference>
<name>A0ABT5VRV7_9BACT</name>
<evidence type="ECO:0000313" key="3">
    <source>
        <dbReference type="Proteomes" id="UP001528920"/>
    </source>
</evidence>
<feature type="transmembrane region" description="Helical" evidence="1">
    <location>
        <begin position="32"/>
        <end position="52"/>
    </location>
</feature>
<feature type="transmembrane region" description="Helical" evidence="1">
    <location>
        <begin position="88"/>
        <end position="105"/>
    </location>
</feature>
<keyword evidence="1" id="KW-0812">Transmembrane</keyword>
<gene>
    <name evidence="2" type="ORF">L3049_08935</name>
</gene>
<keyword evidence="3" id="KW-1185">Reference proteome</keyword>
<feature type="transmembrane region" description="Helical" evidence="1">
    <location>
        <begin position="64"/>
        <end position="82"/>
    </location>
</feature>
<sequence>MKSFSIYKTIYFIGIVFVFLGGYRLIKQLPFGDVIFAIGMVLYSGVQIKMLFYKSVKEWTTFEYLKLAVNVLFLLSVFLLIVLKIELWHYPFVLGILVDFFANILRRIKKS</sequence>
<proteinExistence type="predicted"/>